<organism evidence="2 3">
    <name type="scientific">Xyrichtys novacula</name>
    <name type="common">Pearly razorfish</name>
    <name type="synonym">Hemipteronotus novacula</name>
    <dbReference type="NCBI Taxonomy" id="13765"/>
    <lineage>
        <taxon>Eukaryota</taxon>
        <taxon>Metazoa</taxon>
        <taxon>Chordata</taxon>
        <taxon>Craniata</taxon>
        <taxon>Vertebrata</taxon>
        <taxon>Euteleostomi</taxon>
        <taxon>Actinopterygii</taxon>
        <taxon>Neopterygii</taxon>
        <taxon>Teleostei</taxon>
        <taxon>Neoteleostei</taxon>
        <taxon>Acanthomorphata</taxon>
        <taxon>Eupercaria</taxon>
        <taxon>Labriformes</taxon>
        <taxon>Labridae</taxon>
        <taxon>Xyrichtys</taxon>
    </lineage>
</organism>
<gene>
    <name evidence="2" type="ORF">XNOV1_A042604</name>
</gene>
<reference evidence="2" key="1">
    <citation type="submission" date="2023-08" db="EMBL/GenBank/DDBJ databases">
        <authorList>
            <person name="Alioto T."/>
            <person name="Alioto T."/>
            <person name="Gomez Garrido J."/>
        </authorList>
    </citation>
    <scope>NUCLEOTIDE SEQUENCE</scope>
</reference>
<dbReference type="EMBL" id="OY660873">
    <property type="protein sequence ID" value="CAJ1066297.1"/>
    <property type="molecule type" value="Genomic_DNA"/>
</dbReference>
<proteinExistence type="predicted"/>
<protein>
    <submittedName>
        <fullName evidence="2">Uncharacterized protein</fullName>
    </submittedName>
</protein>
<feature type="region of interest" description="Disordered" evidence="1">
    <location>
        <begin position="174"/>
        <end position="200"/>
    </location>
</feature>
<sequence length="264" mass="28539">MPSEKLNLVQPDSKDQEPSSELDSVEQTPCSHETLPAVATATVSVLEGKDVEGESTRDPEPVLGKGKPPTLFEPDTEDTISNQEPGQETDPAKLGSPPSPPVYPDEPSFTSQSISTEPSLHAESVQANLPPVTLPAEPPVLVSDLESVDKIEEPGTRDEPPVLVLDLEDVDKIKESGTKDKPTTQTLMVPTPSPPVIPPTEAPTTAAVLEDDVMDEWSTTEPAFQTANKAVQVQVRVQKPRMRRILRWLRGIGGCCCCRLPKDD</sequence>
<name>A0AAV1FYE9_XYRNO</name>
<evidence type="ECO:0000313" key="3">
    <source>
        <dbReference type="Proteomes" id="UP001178508"/>
    </source>
</evidence>
<feature type="region of interest" description="Disordered" evidence="1">
    <location>
        <begin position="1"/>
        <end position="138"/>
    </location>
</feature>
<feature type="compositionally biased region" description="Polar residues" evidence="1">
    <location>
        <begin position="109"/>
        <end position="118"/>
    </location>
</feature>
<dbReference type="Proteomes" id="UP001178508">
    <property type="component" value="Chromosome 10"/>
</dbReference>
<feature type="compositionally biased region" description="Pro residues" evidence="1">
    <location>
        <begin position="191"/>
        <end position="200"/>
    </location>
</feature>
<evidence type="ECO:0000256" key="1">
    <source>
        <dbReference type="SAM" id="MobiDB-lite"/>
    </source>
</evidence>
<feature type="compositionally biased region" description="Basic and acidic residues" evidence="1">
    <location>
        <begin position="47"/>
        <end position="60"/>
    </location>
</feature>
<keyword evidence="3" id="KW-1185">Reference proteome</keyword>
<evidence type="ECO:0000313" key="2">
    <source>
        <dbReference type="EMBL" id="CAJ1066297.1"/>
    </source>
</evidence>
<accession>A0AAV1FYE9</accession>
<dbReference type="AlphaFoldDB" id="A0AAV1FYE9"/>